<gene>
    <name evidence="1" type="ORF">EDD30_6676</name>
</gene>
<organism evidence="1 2">
    <name type="scientific">Couchioplanes caeruleus</name>
    <dbReference type="NCBI Taxonomy" id="56438"/>
    <lineage>
        <taxon>Bacteria</taxon>
        <taxon>Bacillati</taxon>
        <taxon>Actinomycetota</taxon>
        <taxon>Actinomycetes</taxon>
        <taxon>Micromonosporales</taxon>
        <taxon>Micromonosporaceae</taxon>
        <taxon>Couchioplanes</taxon>
    </lineage>
</organism>
<dbReference type="AlphaFoldDB" id="A0A3N1GTQ2"/>
<dbReference type="EMBL" id="RJKL01000001">
    <property type="protein sequence ID" value="ROP33650.1"/>
    <property type="molecule type" value="Genomic_DNA"/>
</dbReference>
<reference evidence="1 2" key="1">
    <citation type="submission" date="2018-11" db="EMBL/GenBank/DDBJ databases">
        <title>Sequencing the genomes of 1000 actinobacteria strains.</title>
        <authorList>
            <person name="Klenk H.-P."/>
        </authorList>
    </citation>
    <scope>NUCLEOTIDE SEQUENCE [LARGE SCALE GENOMIC DNA]</scope>
    <source>
        <strain evidence="1 2">DSM 43634</strain>
    </source>
</reference>
<evidence type="ECO:0000313" key="2">
    <source>
        <dbReference type="Proteomes" id="UP000271683"/>
    </source>
</evidence>
<sequence>MLNLQRDIAKAKDTYTGAYEQLKRDQQSYGDFLKSEIETLEERLARSRPTPTRRSRT</sequence>
<dbReference type="Proteomes" id="UP000271683">
    <property type="component" value="Unassembled WGS sequence"/>
</dbReference>
<proteinExistence type="predicted"/>
<comment type="caution">
    <text evidence="1">The sequence shown here is derived from an EMBL/GenBank/DDBJ whole genome shotgun (WGS) entry which is preliminary data.</text>
</comment>
<dbReference type="RefSeq" id="WP_170047163.1">
    <property type="nucleotide sequence ID" value="NZ_RJKL01000001.1"/>
</dbReference>
<accession>A0A3N1GTQ2</accession>
<name>A0A3N1GTQ2_9ACTN</name>
<protein>
    <submittedName>
        <fullName evidence="1">Uncharacterized protein</fullName>
    </submittedName>
</protein>
<evidence type="ECO:0000313" key="1">
    <source>
        <dbReference type="EMBL" id="ROP33650.1"/>
    </source>
</evidence>